<feature type="compositionally biased region" description="Basic and acidic residues" evidence="1">
    <location>
        <begin position="253"/>
        <end position="276"/>
    </location>
</feature>
<organism evidence="2 3">
    <name type="scientific">Saitozyma podzolica</name>
    <dbReference type="NCBI Taxonomy" id="1890683"/>
    <lineage>
        <taxon>Eukaryota</taxon>
        <taxon>Fungi</taxon>
        <taxon>Dikarya</taxon>
        <taxon>Basidiomycota</taxon>
        <taxon>Agaricomycotina</taxon>
        <taxon>Tremellomycetes</taxon>
        <taxon>Tremellales</taxon>
        <taxon>Trimorphomycetaceae</taxon>
        <taxon>Saitozyma</taxon>
    </lineage>
</organism>
<sequence length="688" mass="76149">MGKILAKWGWKAPITRKKEVDDLRKQAQHLPPVVEKDLEMSPAQLFLFFRDTRHITSLIDFQKIRFSIVPATQPDSADQSEADNVADAGTKSILRASGSEGAIKHLVENLDLRWKAMKTVDFTVAEVLGIRASPETLQLVSNTTGAYVMAMSDDTYRAFAFNEGKARQAKRLLQMLQLKNTILADHRPLSAITSRNTPPVGHKQNDFSLYPFLSALPDPLEWNVRMALGTTPTFRVRRVASWSAKSTKELEHSRERVGEARPILVKDAEGSEGREADETEQLEMEQRTSLDGVVAGLMDQARESGMGLTQKPTFNVSATFGHLLFPSNTPGTQGVFDNPLPGDWPITSLSTVMPTADRRPKFTSTLTPAMVHFPITTKSIRQRRVRYRCDPALDPAGSTYLACTFTYPDVPDRAEGSWQDELDRMLSEAEAESEATLTPTPELDGVEAKLSLAEASEAEIGDVEDLADRLQNGAEAGNFDETPEASLPHLRFTAEIGRIVETDILMPDRPVDMRLSAHSSWSLPIKAIPRKLNVLFMNIEHRASKLRDATVFPAPEIVHTNVGDIKRAWYLEKDEEVEIVESVLDAKLGVEARMAERSEPLASTSTSTSTDSIPSEVSGDGAQEAANTQVVLRNVNSTEQTLQDRGASYTQVMVHGDSVPDAFWREVANVSREIPEGAGLRQTMRTLF</sequence>
<gene>
    <name evidence="2" type="ORF">EHS25_009526</name>
</gene>
<dbReference type="AlphaFoldDB" id="A0A427YJI0"/>
<comment type="caution">
    <text evidence="2">The sequence shown here is derived from an EMBL/GenBank/DDBJ whole genome shotgun (WGS) entry which is preliminary data.</text>
</comment>
<evidence type="ECO:0000313" key="2">
    <source>
        <dbReference type="EMBL" id="RSH91227.1"/>
    </source>
</evidence>
<evidence type="ECO:0000313" key="3">
    <source>
        <dbReference type="Proteomes" id="UP000279259"/>
    </source>
</evidence>
<name>A0A427YJI0_9TREE</name>
<proteinExistence type="predicted"/>
<feature type="region of interest" description="Disordered" evidence="1">
    <location>
        <begin position="253"/>
        <end position="289"/>
    </location>
</feature>
<reference evidence="2 3" key="1">
    <citation type="submission" date="2018-11" db="EMBL/GenBank/DDBJ databases">
        <title>Genome sequence of Saitozyma podzolica DSM 27192.</title>
        <authorList>
            <person name="Aliyu H."/>
            <person name="Gorte O."/>
            <person name="Ochsenreither K."/>
        </authorList>
    </citation>
    <scope>NUCLEOTIDE SEQUENCE [LARGE SCALE GENOMIC DNA]</scope>
    <source>
        <strain evidence="2 3">DSM 27192</strain>
    </source>
</reference>
<keyword evidence="3" id="KW-1185">Reference proteome</keyword>
<accession>A0A427YJI0</accession>
<dbReference type="STRING" id="1890683.A0A427YJI0"/>
<protein>
    <submittedName>
        <fullName evidence="2">Uncharacterized protein</fullName>
    </submittedName>
</protein>
<evidence type="ECO:0000256" key="1">
    <source>
        <dbReference type="SAM" id="MobiDB-lite"/>
    </source>
</evidence>
<feature type="region of interest" description="Disordered" evidence="1">
    <location>
        <begin position="597"/>
        <end position="622"/>
    </location>
</feature>
<dbReference type="EMBL" id="RSCD01000008">
    <property type="protein sequence ID" value="RSH91227.1"/>
    <property type="molecule type" value="Genomic_DNA"/>
</dbReference>
<dbReference type="Proteomes" id="UP000279259">
    <property type="component" value="Unassembled WGS sequence"/>
</dbReference>
<dbReference type="OrthoDB" id="3362817at2759"/>